<feature type="compositionally biased region" description="Pro residues" evidence="1">
    <location>
        <begin position="514"/>
        <end position="523"/>
    </location>
</feature>
<dbReference type="AlphaFoldDB" id="A0A388M8T1"/>
<protein>
    <submittedName>
        <fullName evidence="2">Uncharacterized protein</fullName>
    </submittedName>
</protein>
<feature type="compositionally biased region" description="Pro residues" evidence="1">
    <location>
        <begin position="414"/>
        <end position="423"/>
    </location>
</feature>
<feature type="compositionally biased region" description="Polar residues" evidence="1">
    <location>
        <begin position="168"/>
        <end position="184"/>
    </location>
</feature>
<dbReference type="Gramene" id="GBG90960">
    <property type="protein sequence ID" value="GBG90960"/>
    <property type="gene ID" value="CBR_g51564"/>
</dbReference>
<proteinExistence type="predicted"/>
<name>A0A388M8T1_CHABU</name>
<feature type="compositionally biased region" description="Acidic residues" evidence="1">
    <location>
        <begin position="504"/>
        <end position="513"/>
    </location>
</feature>
<feature type="compositionally biased region" description="Polar residues" evidence="1">
    <location>
        <begin position="131"/>
        <end position="147"/>
    </location>
</feature>
<feature type="compositionally biased region" description="Basic and acidic residues" evidence="1">
    <location>
        <begin position="61"/>
        <end position="71"/>
    </location>
</feature>
<keyword evidence="3" id="KW-1185">Reference proteome</keyword>
<accession>A0A388M8T1</accession>
<evidence type="ECO:0000313" key="3">
    <source>
        <dbReference type="Proteomes" id="UP000265515"/>
    </source>
</evidence>
<sequence length="523" mass="54333">MLDCQAGLEVEPVRTGTRRGMTEEAISRQVALITQDPIWASAPPSADFVFGRRACIFGPYPREDDSDKEPVPEAADDPALRIPREIDETHDDPNSEETRAHTARRAADRADREMLGGEEEFWGPFEEVASTGGTEARVTTPTPTRRGSSMLPPLAPSRAPPSYVSPLQPATATANTEELGSSLPQRGLLHRRGAVRQLRLRSPSPGILQEEGAPSAAAVEGGMAPAALADATITVAVDEIAAAAVLEEMAASLLEEEAPAAGGAAAVEGQVAAARGAAGVVAAVEVEGAVAVEEEEAPSVAAVEGGVEGPVEEEIATQAEAFARGLDEARLRETWGDCVQGAVVAGEDVVEGVAAELVDEALSGGAEAADVAVEGRPQAVDEAVHAGQRRDEGAIDARRMVQETATGSITPPKRGVPPRPRPVPAAGGAALGKSLGVEGLGMPRGSRREQAVAEACARVVRLGKGGNPVTIEEDDPDMDAAVRQEDEDYEGEEEGEKDSRSGSDGDDDDDYDEPPPPRGPPPT</sequence>
<feature type="compositionally biased region" description="Low complexity" evidence="1">
    <location>
        <begin position="424"/>
        <end position="436"/>
    </location>
</feature>
<evidence type="ECO:0000256" key="1">
    <source>
        <dbReference type="SAM" id="MobiDB-lite"/>
    </source>
</evidence>
<feature type="compositionally biased region" description="Basic and acidic residues" evidence="1">
    <location>
        <begin position="78"/>
        <end position="115"/>
    </location>
</feature>
<feature type="region of interest" description="Disordered" evidence="1">
    <location>
        <begin position="403"/>
        <end position="446"/>
    </location>
</feature>
<dbReference type="EMBL" id="BFEA01000857">
    <property type="protein sequence ID" value="GBG90960.1"/>
    <property type="molecule type" value="Genomic_DNA"/>
</dbReference>
<organism evidence="2 3">
    <name type="scientific">Chara braunii</name>
    <name type="common">Braun's stonewort</name>
    <dbReference type="NCBI Taxonomy" id="69332"/>
    <lineage>
        <taxon>Eukaryota</taxon>
        <taxon>Viridiplantae</taxon>
        <taxon>Streptophyta</taxon>
        <taxon>Charophyceae</taxon>
        <taxon>Charales</taxon>
        <taxon>Characeae</taxon>
        <taxon>Chara</taxon>
    </lineage>
</organism>
<feature type="region of interest" description="Disordered" evidence="1">
    <location>
        <begin position="59"/>
        <end position="187"/>
    </location>
</feature>
<dbReference type="Proteomes" id="UP000265515">
    <property type="component" value="Unassembled WGS sequence"/>
</dbReference>
<feature type="region of interest" description="Disordered" evidence="1">
    <location>
        <begin position="462"/>
        <end position="523"/>
    </location>
</feature>
<gene>
    <name evidence="2" type="ORF">CBR_g51564</name>
</gene>
<evidence type="ECO:0000313" key="2">
    <source>
        <dbReference type="EMBL" id="GBG90960.1"/>
    </source>
</evidence>
<reference evidence="2 3" key="1">
    <citation type="journal article" date="2018" name="Cell">
        <title>The Chara Genome: Secondary Complexity and Implications for Plant Terrestrialization.</title>
        <authorList>
            <person name="Nishiyama T."/>
            <person name="Sakayama H."/>
            <person name="Vries J.D."/>
            <person name="Buschmann H."/>
            <person name="Saint-Marcoux D."/>
            <person name="Ullrich K.K."/>
            <person name="Haas F.B."/>
            <person name="Vanderstraeten L."/>
            <person name="Becker D."/>
            <person name="Lang D."/>
            <person name="Vosolsobe S."/>
            <person name="Rombauts S."/>
            <person name="Wilhelmsson P.K.I."/>
            <person name="Janitza P."/>
            <person name="Kern R."/>
            <person name="Heyl A."/>
            <person name="Rumpler F."/>
            <person name="Villalobos L.I.A.C."/>
            <person name="Clay J.M."/>
            <person name="Skokan R."/>
            <person name="Toyoda A."/>
            <person name="Suzuki Y."/>
            <person name="Kagoshima H."/>
            <person name="Schijlen E."/>
            <person name="Tajeshwar N."/>
            <person name="Catarino B."/>
            <person name="Hetherington A.J."/>
            <person name="Saltykova A."/>
            <person name="Bonnot C."/>
            <person name="Breuninger H."/>
            <person name="Symeonidi A."/>
            <person name="Radhakrishnan G.V."/>
            <person name="Van Nieuwerburgh F."/>
            <person name="Deforce D."/>
            <person name="Chang C."/>
            <person name="Karol K.G."/>
            <person name="Hedrich R."/>
            <person name="Ulvskov P."/>
            <person name="Glockner G."/>
            <person name="Delwiche C.F."/>
            <person name="Petrasek J."/>
            <person name="Van de Peer Y."/>
            <person name="Friml J."/>
            <person name="Beilby M."/>
            <person name="Dolan L."/>
            <person name="Kohara Y."/>
            <person name="Sugano S."/>
            <person name="Fujiyama A."/>
            <person name="Delaux P.-M."/>
            <person name="Quint M."/>
            <person name="TheiBen G."/>
            <person name="Hagemann M."/>
            <person name="Harholt J."/>
            <person name="Dunand C."/>
            <person name="Zachgo S."/>
            <person name="Langdale J."/>
            <person name="Maumus F."/>
            <person name="Straeten D.V.D."/>
            <person name="Gould S.B."/>
            <person name="Rensing S.A."/>
        </authorList>
    </citation>
    <scope>NUCLEOTIDE SEQUENCE [LARGE SCALE GENOMIC DNA]</scope>
    <source>
        <strain evidence="2 3">S276</strain>
    </source>
</reference>
<feature type="compositionally biased region" description="Acidic residues" evidence="1">
    <location>
        <begin position="485"/>
        <end position="496"/>
    </location>
</feature>
<comment type="caution">
    <text evidence="2">The sequence shown here is derived from an EMBL/GenBank/DDBJ whole genome shotgun (WGS) entry which is preliminary data.</text>
</comment>